<evidence type="ECO:0000313" key="1">
    <source>
        <dbReference type="EMBL" id="MPC93262.1"/>
    </source>
</evidence>
<comment type="caution">
    <text evidence="1">The sequence shown here is derived from an EMBL/GenBank/DDBJ whole genome shotgun (WGS) entry which is preliminary data.</text>
</comment>
<name>A0A5B7JAL6_PORTR</name>
<protein>
    <submittedName>
        <fullName evidence="1">Uncharacterized protein</fullName>
    </submittedName>
</protein>
<dbReference type="Proteomes" id="UP000324222">
    <property type="component" value="Unassembled WGS sequence"/>
</dbReference>
<evidence type="ECO:0000313" key="2">
    <source>
        <dbReference type="Proteomes" id="UP000324222"/>
    </source>
</evidence>
<proteinExistence type="predicted"/>
<organism evidence="1 2">
    <name type="scientific">Portunus trituberculatus</name>
    <name type="common">Swimming crab</name>
    <name type="synonym">Neptunus trituberculatus</name>
    <dbReference type="NCBI Taxonomy" id="210409"/>
    <lineage>
        <taxon>Eukaryota</taxon>
        <taxon>Metazoa</taxon>
        <taxon>Ecdysozoa</taxon>
        <taxon>Arthropoda</taxon>
        <taxon>Crustacea</taxon>
        <taxon>Multicrustacea</taxon>
        <taxon>Malacostraca</taxon>
        <taxon>Eumalacostraca</taxon>
        <taxon>Eucarida</taxon>
        <taxon>Decapoda</taxon>
        <taxon>Pleocyemata</taxon>
        <taxon>Brachyura</taxon>
        <taxon>Eubrachyura</taxon>
        <taxon>Portunoidea</taxon>
        <taxon>Portunidae</taxon>
        <taxon>Portuninae</taxon>
        <taxon>Portunus</taxon>
    </lineage>
</organism>
<dbReference type="EMBL" id="VSRR010094261">
    <property type="protein sequence ID" value="MPC93262.1"/>
    <property type="molecule type" value="Genomic_DNA"/>
</dbReference>
<keyword evidence="2" id="KW-1185">Reference proteome</keyword>
<sequence>MNLLRHRLVNLPHHRLMKSRYCTEVGFTRPHSTQAEVLCELPAFWKGVEVKASTSEHNTSWTTVGFTSPSTSPLRHRISITSLRPVFFHIASI</sequence>
<reference evidence="1 2" key="1">
    <citation type="submission" date="2019-05" db="EMBL/GenBank/DDBJ databases">
        <title>Another draft genome of Portunus trituberculatus and its Hox gene families provides insights of decapod evolution.</title>
        <authorList>
            <person name="Jeong J.-H."/>
            <person name="Song I."/>
            <person name="Kim S."/>
            <person name="Choi T."/>
            <person name="Kim D."/>
            <person name="Ryu S."/>
            <person name="Kim W."/>
        </authorList>
    </citation>
    <scope>NUCLEOTIDE SEQUENCE [LARGE SCALE GENOMIC DNA]</scope>
    <source>
        <tissue evidence="1">Muscle</tissue>
    </source>
</reference>
<gene>
    <name evidence="1" type="ORF">E2C01_088386</name>
</gene>
<accession>A0A5B7JAL6</accession>
<dbReference type="AlphaFoldDB" id="A0A5B7JAL6"/>